<comment type="caution">
    <text evidence="1">The sequence shown here is derived from an EMBL/GenBank/DDBJ whole genome shotgun (WGS) entry which is preliminary data.</text>
</comment>
<organism evidence="1 2">
    <name type="scientific">Streblomastix strix</name>
    <dbReference type="NCBI Taxonomy" id="222440"/>
    <lineage>
        <taxon>Eukaryota</taxon>
        <taxon>Metamonada</taxon>
        <taxon>Preaxostyla</taxon>
        <taxon>Oxymonadida</taxon>
        <taxon>Streblomastigidae</taxon>
        <taxon>Streblomastix</taxon>
    </lineage>
</organism>
<proteinExistence type="predicted"/>
<evidence type="ECO:0000313" key="2">
    <source>
        <dbReference type="Proteomes" id="UP000324800"/>
    </source>
</evidence>
<reference evidence="1 2" key="1">
    <citation type="submission" date="2019-03" db="EMBL/GenBank/DDBJ databases">
        <title>Single cell metagenomics reveals metabolic interactions within the superorganism composed of flagellate Streblomastix strix and complex community of Bacteroidetes bacteria on its surface.</title>
        <authorList>
            <person name="Treitli S.C."/>
            <person name="Kolisko M."/>
            <person name="Husnik F."/>
            <person name="Keeling P."/>
            <person name="Hampl V."/>
        </authorList>
    </citation>
    <scope>NUCLEOTIDE SEQUENCE [LARGE SCALE GENOMIC DNA]</scope>
    <source>
        <strain evidence="1">ST1C</strain>
    </source>
</reference>
<dbReference type="Proteomes" id="UP000324800">
    <property type="component" value="Unassembled WGS sequence"/>
</dbReference>
<feature type="non-terminal residue" evidence="1">
    <location>
        <position position="293"/>
    </location>
</feature>
<evidence type="ECO:0000313" key="1">
    <source>
        <dbReference type="EMBL" id="KAA6369579.1"/>
    </source>
</evidence>
<name>A0A5J4UG82_9EUKA</name>
<dbReference type="AlphaFoldDB" id="A0A5J4UG82"/>
<accession>A0A5J4UG82</accession>
<sequence>MVYLIAYIFHPFLTQSCLGKQLPECKVKFCNGHFEYPKRMSQFSANKKSDFFITYMALFFSFGRPCADSISNTPLKHSLGKSDYFPPEDESNFPYKIIEQRFAETYKNLSKFEDLVGLSPEDLQHVLNDLVKRCVEIERPIRLKLEILCMAIANDLFDIPEESILFKCSLVDRVDLTNKRKPPEKSDDVEFNHTQEMEDLNKEVYKRRLINSLIQGASLKYSSDVKNYIDDIYELNYDLPKIYEKIIAINNHLLFYNDDEETSSTVGGNCESYLGDSSKPSSVHASALIFPLL</sequence>
<gene>
    <name evidence="1" type="ORF">EZS28_034895</name>
</gene>
<dbReference type="EMBL" id="SNRW01016232">
    <property type="protein sequence ID" value="KAA6369579.1"/>
    <property type="molecule type" value="Genomic_DNA"/>
</dbReference>
<protein>
    <submittedName>
        <fullName evidence="1">Uncharacterized protein</fullName>
    </submittedName>
</protein>